<dbReference type="KEGG" id="glz:GLAREA_10776"/>
<name>S3DBF2_GLAL2</name>
<dbReference type="AlphaFoldDB" id="S3DBF2"/>
<dbReference type="STRING" id="1116229.S3DBF2"/>
<reference evidence="1 2" key="1">
    <citation type="journal article" date="2013" name="BMC Genomics">
        <title>Genomics-driven discovery of the pneumocandin biosynthetic gene cluster in the fungus Glarea lozoyensis.</title>
        <authorList>
            <person name="Chen L."/>
            <person name="Yue Q."/>
            <person name="Zhang X."/>
            <person name="Xiang M."/>
            <person name="Wang C."/>
            <person name="Li S."/>
            <person name="Che Y."/>
            <person name="Ortiz-Lopez F.J."/>
            <person name="Bills G.F."/>
            <person name="Liu X."/>
            <person name="An Z."/>
        </authorList>
    </citation>
    <scope>NUCLEOTIDE SEQUENCE [LARGE SCALE GENOMIC DNA]</scope>
    <source>
        <strain evidence="2">ATCC 20868 / MF5171</strain>
    </source>
</reference>
<protein>
    <submittedName>
        <fullName evidence="1">Uncharacterized protein</fullName>
    </submittedName>
</protein>
<proteinExistence type="predicted"/>
<dbReference type="HOGENOM" id="CLU_1496337_0_0_1"/>
<dbReference type="GeneID" id="19469821"/>
<evidence type="ECO:0000313" key="1">
    <source>
        <dbReference type="EMBL" id="EPE35080.1"/>
    </source>
</evidence>
<gene>
    <name evidence="1" type="ORF">GLAREA_10776</name>
</gene>
<evidence type="ECO:0000313" key="2">
    <source>
        <dbReference type="Proteomes" id="UP000016922"/>
    </source>
</evidence>
<accession>S3DBF2</accession>
<dbReference type="EMBL" id="KE145355">
    <property type="protein sequence ID" value="EPE35080.1"/>
    <property type="molecule type" value="Genomic_DNA"/>
</dbReference>
<dbReference type="Proteomes" id="UP000016922">
    <property type="component" value="Unassembled WGS sequence"/>
</dbReference>
<dbReference type="RefSeq" id="XP_008078067.1">
    <property type="nucleotide sequence ID" value="XM_008079876.1"/>
</dbReference>
<organism evidence="1 2">
    <name type="scientific">Glarea lozoyensis (strain ATCC 20868 / MF5171)</name>
    <dbReference type="NCBI Taxonomy" id="1116229"/>
    <lineage>
        <taxon>Eukaryota</taxon>
        <taxon>Fungi</taxon>
        <taxon>Dikarya</taxon>
        <taxon>Ascomycota</taxon>
        <taxon>Pezizomycotina</taxon>
        <taxon>Leotiomycetes</taxon>
        <taxon>Helotiales</taxon>
        <taxon>Helotiaceae</taxon>
        <taxon>Glarea</taxon>
    </lineage>
</organism>
<sequence length="180" mass="20178">MVTSTLIGPLSLYIKIRCRPHPITSRCSFHISTQHLPTYLSPNAFIITSITTSLSESSRLHADLIKHGTILPIPSDSSPGAQLTVTTASLTPEQIANQHPYLSTKQKARLISLLRFWEMECERWRVLDEEEAAILREMEEEEEGMSGGARMDLGIQLRRNRMMKFMVPSQRVEGGDAGGE</sequence>
<keyword evidence="2" id="KW-1185">Reference proteome</keyword>